<dbReference type="GO" id="GO:0031388">
    <property type="term" value="P:organic acid phosphorylation"/>
    <property type="evidence" value="ECO:0007669"/>
    <property type="project" value="UniProtKB-UniRule"/>
</dbReference>
<dbReference type="Gene3D" id="3.90.1510.10">
    <property type="entry name" value="Glycerate kinase, domain 2"/>
    <property type="match status" value="1"/>
</dbReference>
<gene>
    <name evidence="5" type="ORF">H7C19_20580</name>
</gene>
<dbReference type="SUPFAM" id="SSF110738">
    <property type="entry name" value="Glycerate kinase I"/>
    <property type="match status" value="1"/>
</dbReference>
<dbReference type="PANTHER" id="PTHR21599">
    <property type="entry name" value="GLYCERATE KINASE"/>
    <property type="match status" value="1"/>
</dbReference>
<dbReference type="Proteomes" id="UP000547209">
    <property type="component" value="Unassembled WGS sequence"/>
</dbReference>
<comment type="caution">
    <text evidence="5">The sequence shown here is derived from an EMBL/GenBank/DDBJ whole genome shotgun (WGS) entry which is preliminary data.</text>
</comment>
<evidence type="ECO:0000256" key="1">
    <source>
        <dbReference type="ARBA" id="ARBA00006284"/>
    </source>
</evidence>
<dbReference type="NCBIfam" id="TIGR00045">
    <property type="entry name" value="glycerate kinase"/>
    <property type="match status" value="1"/>
</dbReference>
<dbReference type="GO" id="GO:0008887">
    <property type="term" value="F:glycerate kinase activity"/>
    <property type="evidence" value="ECO:0007669"/>
    <property type="project" value="UniProtKB-UniRule"/>
</dbReference>
<comment type="similarity">
    <text evidence="1 4">Belongs to the glycerate kinase type-1 family.</text>
</comment>
<dbReference type="PANTHER" id="PTHR21599:SF0">
    <property type="entry name" value="GLYCERATE KINASE"/>
    <property type="match status" value="1"/>
</dbReference>
<dbReference type="InterPro" id="IPR018193">
    <property type="entry name" value="Glyc_kinase_flavodox-like_fold"/>
</dbReference>
<name>A0A7X0RSX5_9BACL</name>
<evidence type="ECO:0000313" key="5">
    <source>
        <dbReference type="EMBL" id="MBB6673082.1"/>
    </source>
</evidence>
<dbReference type="PIRSF" id="PIRSF006078">
    <property type="entry name" value="GlxK"/>
    <property type="match status" value="1"/>
</dbReference>
<evidence type="ECO:0000256" key="2">
    <source>
        <dbReference type="ARBA" id="ARBA00022679"/>
    </source>
</evidence>
<dbReference type="RefSeq" id="WP_185670920.1">
    <property type="nucleotide sequence ID" value="NZ_JACJVP010000032.1"/>
</dbReference>
<dbReference type="AlphaFoldDB" id="A0A7X0RSX5"/>
<dbReference type="Gene3D" id="3.40.50.10350">
    <property type="entry name" value="Glycerate kinase, domain 1"/>
    <property type="match status" value="1"/>
</dbReference>
<dbReference type="Pfam" id="PF02595">
    <property type="entry name" value="Gly_kinase"/>
    <property type="match status" value="1"/>
</dbReference>
<keyword evidence="6" id="KW-1185">Reference proteome</keyword>
<keyword evidence="2 4" id="KW-0808">Transferase</keyword>
<evidence type="ECO:0000256" key="4">
    <source>
        <dbReference type="PIRNR" id="PIRNR006078"/>
    </source>
</evidence>
<proteinExistence type="inferred from homology"/>
<dbReference type="InterPro" id="IPR036129">
    <property type="entry name" value="Glycerate_kinase_sf"/>
</dbReference>
<organism evidence="5 6">
    <name type="scientific">Cohnella nanjingensis</name>
    <dbReference type="NCBI Taxonomy" id="1387779"/>
    <lineage>
        <taxon>Bacteria</taxon>
        <taxon>Bacillati</taxon>
        <taxon>Bacillota</taxon>
        <taxon>Bacilli</taxon>
        <taxon>Bacillales</taxon>
        <taxon>Paenibacillaceae</taxon>
        <taxon>Cohnella</taxon>
    </lineage>
</organism>
<dbReference type="InterPro" id="IPR018197">
    <property type="entry name" value="Glycerate_kinase_RE-like"/>
</dbReference>
<dbReference type="EMBL" id="JACJVP010000032">
    <property type="protein sequence ID" value="MBB6673082.1"/>
    <property type="molecule type" value="Genomic_DNA"/>
</dbReference>
<protein>
    <submittedName>
        <fullName evidence="5">Glycerate kinase</fullName>
    </submittedName>
</protein>
<sequence length="378" mass="39237">MRIVLAPDSFKGTLSAAQVCAVMARGIGEELPDAAFDAVPMADGGEGTLDAIVNATAGERAEIVASGPFGSPGPASLGVIRQDGERWAVIEAAALFGLPLLRQEERNPLHTTSRGLGDAIRAALDLGIRRMVVGLGGSATNDGGMGMLSALGARFVNGQGEELRGFGRDLAAVARIDYAQLDPRLADCTLIAATDVANPLLGPQGATRVYGPQKGADPDAVERLEAGMARYADLTERAARVRYAEAPGAGAAGGLGAALLAVGARVEPGARVVGRMCRLEERIRQADLVVTGEGSSDGQTLYGKLPLHVAKTAQAAGKRTFLLSGSLGDRWEDLLHYFAGCLSTITRPAALEDCLPHAERHLHLASRNLGRLIAAGRP</sequence>
<evidence type="ECO:0000313" key="6">
    <source>
        <dbReference type="Proteomes" id="UP000547209"/>
    </source>
</evidence>
<accession>A0A7X0RSX5</accession>
<reference evidence="5 6" key="1">
    <citation type="submission" date="2020-08" db="EMBL/GenBank/DDBJ databases">
        <title>Cohnella phylogeny.</title>
        <authorList>
            <person name="Dunlap C."/>
        </authorList>
    </citation>
    <scope>NUCLEOTIDE SEQUENCE [LARGE SCALE GENOMIC DNA]</scope>
    <source>
        <strain evidence="5 6">DSM 28246</strain>
    </source>
</reference>
<dbReference type="InterPro" id="IPR004381">
    <property type="entry name" value="Glycerate_kinase"/>
</dbReference>
<evidence type="ECO:0000256" key="3">
    <source>
        <dbReference type="ARBA" id="ARBA00022777"/>
    </source>
</evidence>
<keyword evidence="3 4" id="KW-0418">Kinase</keyword>